<dbReference type="SUPFAM" id="SSF56672">
    <property type="entry name" value="DNA/RNA polymerases"/>
    <property type="match status" value="1"/>
</dbReference>
<dbReference type="Proteomes" id="UP001497623">
    <property type="component" value="Unassembled WGS sequence"/>
</dbReference>
<dbReference type="PROSITE" id="PS50878">
    <property type="entry name" value="RT_POL"/>
    <property type="match status" value="1"/>
</dbReference>
<feature type="domain" description="Reverse transcriptase" evidence="1">
    <location>
        <begin position="1"/>
        <end position="262"/>
    </location>
</feature>
<evidence type="ECO:0000259" key="1">
    <source>
        <dbReference type="PROSITE" id="PS50878"/>
    </source>
</evidence>
<dbReference type="InterPro" id="IPR043502">
    <property type="entry name" value="DNA/RNA_pol_sf"/>
</dbReference>
<gene>
    <name evidence="2" type="ORF">MNOR_LOCUS40117</name>
</gene>
<accession>A0AAV2SRU7</accession>
<dbReference type="GO" id="GO:0071897">
    <property type="term" value="P:DNA biosynthetic process"/>
    <property type="evidence" value="ECO:0007669"/>
    <property type="project" value="UniProtKB-ARBA"/>
</dbReference>
<evidence type="ECO:0000313" key="3">
    <source>
        <dbReference type="Proteomes" id="UP001497623"/>
    </source>
</evidence>
<keyword evidence="3" id="KW-1185">Reference proteome</keyword>
<dbReference type="CDD" id="cd01650">
    <property type="entry name" value="RT_nLTR_like"/>
    <property type="match status" value="1"/>
</dbReference>
<evidence type="ECO:0000313" key="2">
    <source>
        <dbReference type="EMBL" id="CAL4235809.1"/>
    </source>
</evidence>
<dbReference type="PANTHER" id="PTHR33332">
    <property type="entry name" value="REVERSE TRANSCRIPTASE DOMAIN-CONTAINING PROTEIN"/>
    <property type="match status" value="1"/>
</dbReference>
<organism evidence="2 3">
    <name type="scientific">Meganyctiphanes norvegica</name>
    <name type="common">Northern krill</name>
    <name type="synonym">Thysanopoda norvegica</name>
    <dbReference type="NCBI Taxonomy" id="48144"/>
    <lineage>
        <taxon>Eukaryota</taxon>
        <taxon>Metazoa</taxon>
        <taxon>Ecdysozoa</taxon>
        <taxon>Arthropoda</taxon>
        <taxon>Crustacea</taxon>
        <taxon>Multicrustacea</taxon>
        <taxon>Malacostraca</taxon>
        <taxon>Eumalacostraca</taxon>
        <taxon>Eucarida</taxon>
        <taxon>Euphausiacea</taxon>
        <taxon>Euphausiidae</taxon>
        <taxon>Meganyctiphanes</taxon>
    </lineage>
</organism>
<dbReference type="InterPro" id="IPR000477">
    <property type="entry name" value="RT_dom"/>
</dbReference>
<reference evidence="2 3" key="1">
    <citation type="submission" date="2024-05" db="EMBL/GenBank/DDBJ databases">
        <authorList>
            <person name="Wallberg A."/>
        </authorList>
    </citation>
    <scope>NUCLEOTIDE SEQUENCE [LARGE SCALE GENOMIC DNA]</scope>
</reference>
<proteinExistence type="predicted"/>
<dbReference type="AlphaFoldDB" id="A0AAV2SRU7"/>
<name>A0AAV2SRU7_MEGNR</name>
<comment type="caution">
    <text evidence="2">The sequence shown here is derived from an EMBL/GenBank/DDBJ whole genome shotgun (WGS) entry which is preliminary data.</text>
</comment>
<dbReference type="Pfam" id="PF00078">
    <property type="entry name" value="RVT_1"/>
    <property type="match status" value="1"/>
</dbReference>
<feature type="non-terminal residue" evidence="2">
    <location>
        <position position="408"/>
    </location>
</feature>
<sequence length="408" mass="48152">MVPKGTPSTDPGKYRPISLLNFMGKIFAKLLNNKLIKHFESNNTLKDTQHGFRRKRGTTSLLANLYERIAREKGTDRSTLVTMVTRDVQKAFDKIWHDAITYKLMQAGVNMKMVRILTNFLHARKAYVRVNKHRGEKFNMTAGVPQGDVLSPTLFLIVGNDYPEPSRNRHQKNFAMQYADDFTQIIISKFNTRITDADRDQHKIHIEEEIYKQNAYERQWKIKTNINKFNIINIGFFKAPTIVIDNTAIPYSTRTKLLGLHLTRNNFYVKQVEHNTNRARDELRKLYRFRHLKTKLKVRLYKALILPLLTYPVVPLNISSNTQIKKLQIIQNKAIRWIMNEHWPIICPITLRQQQLKIEPIDIRMKRLAEGVWNQVHEENQAFHQESLQIQMINTHPWFQSSYDRTFE</sequence>
<dbReference type="EMBL" id="CAXKWB010115847">
    <property type="protein sequence ID" value="CAL4235809.1"/>
    <property type="molecule type" value="Genomic_DNA"/>
</dbReference>
<protein>
    <recommendedName>
        <fullName evidence="1">Reverse transcriptase domain-containing protein</fullName>
    </recommendedName>
</protein>